<evidence type="ECO:0000256" key="1">
    <source>
        <dbReference type="SAM" id="MobiDB-lite"/>
    </source>
</evidence>
<proteinExistence type="predicted"/>
<feature type="region of interest" description="Disordered" evidence="1">
    <location>
        <begin position="1"/>
        <end position="40"/>
    </location>
</feature>
<gene>
    <name evidence="2" type="ORF">PYW07_009802</name>
</gene>
<dbReference type="Proteomes" id="UP001231518">
    <property type="component" value="Chromosome 23"/>
</dbReference>
<evidence type="ECO:0000313" key="3">
    <source>
        <dbReference type="Proteomes" id="UP001231518"/>
    </source>
</evidence>
<sequence>MDEAFFAHPTYQRYRRSTDNKNNKHSKRSVDKSDHASKDVKNKTVKADAIDEINEDTLKDANLTGTLVAKKIDMIPPLAGSRRSGFADITSKALQIEYNQPKTYNQITDNKIETTEQENKFDSSHENLKTVLGNYTQNTKNNDLSKLIVNELKKGSETIGDASAPPVSNITFTPENDTLTAMAFIAGNLLNKLWNMEKDADASSTETDGMKHEKIADLLELFKEPLNLRQETFLKNALEQLSSAIDKHKDTKNISICETISEAEKLYNANSTNNLETTTTLPCRKTATPQVVKPGKVKVEMEIKQREATIKAIAKINNVVDLIKKFENIQGKLSELQNGPKLVFNYTDTDLTEDEKTSFNMFGSVLEKITKLLLPKKNNKKVANVIKNQNFLKNDDNLKKKFKKLYNIDLTNMTISAKDKLILDYMTHIENNPDCLSKNKNYEVEALPSIEGNILLNLSEFFKLKSFSDLIKLIEPEKTKNPESPNMKVKPTVETSIREIGEKEMRPSLTGVDSYKFNSTKEKLKAHLKTIVEDLMELQSAKGVSFKGNFKISDALPCIYNLLNSDTEEIVKREENVDPVKKIASIFQGLKNELKKSGSRRTTGNILTERPKSAVVWERVVKNLASKSPINSRRSFTSKIPKSYEVIKKMMDNIENGSSTYKQQALVVKTPAAGQLILLKALEQDAKAAINIIGEMKLSFDTLAELPKDQFTDLEEFVGNLQTSIKLSEKVNEKVKSDQRKIVTEINTSNKMLKTTARKNSNFRTSDPRIETDEMKINRIQIVNQLIRNRVEKFIKVKEETGSDVKNDMTYNIAKRILFYLDIGNYKLANELFSFFVMQKQSGSPKDRYAAPSVSKLMEQPMRRMAQPLKQTPVLLEDPKEIKAKHTNWATQDHLIKQLLNIKNMGL</sequence>
<protein>
    <submittedName>
        <fullName evidence="2">Uncharacterized protein</fullName>
    </submittedName>
</protein>
<feature type="compositionally biased region" description="Basic and acidic residues" evidence="1">
    <location>
        <begin position="16"/>
        <end position="40"/>
    </location>
</feature>
<dbReference type="AlphaFoldDB" id="A0AAD8DNH2"/>
<evidence type="ECO:0000313" key="2">
    <source>
        <dbReference type="EMBL" id="KAJ8710436.1"/>
    </source>
</evidence>
<accession>A0AAD8DNH2</accession>
<keyword evidence="3" id="KW-1185">Reference proteome</keyword>
<name>A0AAD8DNH2_MYTSE</name>
<dbReference type="EMBL" id="JARGEI010000023">
    <property type="protein sequence ID" value="KAJ8710436.1"/>
    <property type="molecule type" value="Genomic_DNA"/>
</dbReference>
<reference evidence="2" key="1">
    <citation type="submission" date="2023-03" db="EMBL/GenBank/DDBJ databases">
        <title>Chromosome-level genomes of two armyworms, Mythimna separata and Mythimna loreyi, provide insights into the biosynthesis and reception of sex pheromones.</title>
        <authorList>
            <person name="Zhao H."/>
        </authorList>
    </citation>
    <scope>NUCLEOTIDE SEQUENCE</scope>
    <source>
        <strain evidence="2">BeijingLab</strain>
        <tissue evidence="2">Pupa</tissue>
    </source>
</reference>
<organism evidence="2 3">
    <name type="scientific">Mythimna separata</name>
    <name type="common">Oriental armyworm</name>
    <name type="synonym">Pseudaletia separata</name>
    <dbReference type="NCBI Taxonomy" id="271217"/>
    <lineage>
        <taxon>Eukaryota</taxon>
        <taxon>Metazoa</taxon>
        <taxon>Ecdysozoa</taxon>
        <taxon>Arthropoda</taxon>
        <taxon>Hexapoda</taxon>
        <taxon>Insecta</taxon>
        <taxon>Pterygota</taxon>
        <taxon>Neoptera</taxon>
        <taxon>Endopterygota</taxon>
        <taxon>Lepidoptera</taxon>
        <taxon>Glossata</taxon>
        <taxon>Ditrysia</taxon>
        <taxon>Noctuoidea</taxon>
        <taxon>Noctuidae</taxon>
        <taxon>Noctuinae</taxon>
        <taxon>Hadenini</taxon>
        <taxon>Mythimna</taxon>
    </lineage>
</organism>
<comment type="caution">
    <text evidence="2">The sequence shown here is derived from an EMBL/GenBank/DDBJ whole genome shotgun (WGS) entry which is preliminary data.</text>
</comment>